<dbReference type="Gene3D" id="3.30.300.30">
    <property type="match status" value="1"/>
</dbReference>
<dbReference type="KEGG" id="psuu:Psuf_000920"/>
<dbReference type="EMBL" id="AP022871">
    <property type="protein sequence ID" value="BCB82779.1"/>
    <property type="molecule type" value="Genomic_DNA"/>
</dbReference>
<dbReference type="Pfam" id="PF13193">
    <property type="entry name" value="AMP-binding_C"/>
    <property type="match status" value="1"/>
</dbReference>
<evidence type="ECO:0000256" key="1">
    <source>
        <dbReference type="ARBA" id="ARBA00006432"/>
    </source>
</evidence>
<keyword evidence="5" id="KW-1185">Reference proteome</keyword>
<sequence length="140" mass="15524">MDEDGWFYTGDVGTVDAEGWLRVTGRIKDIINRGGEKFSARDIEEAIVAHPDIDRAAVVGVPDERFGEAVGAFVMLAPGVTWTGPESVLRHLETSRLTKQKFPTEWYVLDELPATASGKIQKHLLLERRAAATTDQPRPH</sequence>
<accession>A0A6F8Y9S5</accession>
<proteinExistence type="inferred from homology"/>
<name>A0A6F8Y9S5_9ACTN</name>
<dbReference type="PANTHER" id="PTHR43201">
    <property type="entry name" value="ACYL-COA SYNTHETASE"/>
    <property type="match status" value="1"/>
</dbReference>
<dbReference type="GO" id="GO:0031956">
    <property type="term" value="F:medium-chain fatty acid-CoA ligase activity"/>
    <property type="evidence" value="ECO:0007669"/>
    <property type="project" value="TreeGrafter"/>
</dbReference>
<evidence type="ECO:0000313" key="4">
    <source>
        <dbReference type="EMBL" id="BCB82779.1"/>
    </source>
</evidence>
<dbReference type="SUPFAM" id="SSF56801">
    <property type="entry name" value="Acetyl-CoA synthetase-like"/>
    <property type="match status" value="1"/>
</dbReference>
<evidence type="ECO:0000313" key="5">
    <source>
        <dbReference type="Proteomes" id="UP000503011"/>
    </source>
</evidence>
<comment type="similarity">
    <text evidence="1">Belongs to the ATP-dependent AMP-binding enzyme family.</text>
</comment>
<dbReference type="RefSeq" id="WP_173152517.1">
    <property type="nucleotide sequence ID" value="NZ_AP022871.1"/>
</dbReference>
<protein>
    <recommendedName>
        <fullName evidence="3">AMP-binding enzyme C-terminal domain-containing protein</fullName>
    </recommendedName>
</protein>
<dbReference type="InterPro" id="IPR042099">
    <property type="entry name" value="ANL_N_sf"/>
</dbReference>
<dbReference type="PANTHER" id="PTHR43201:SF5">
    <property type="entry name" value="MEDIUM-CHAIN ACYL-COA LIGASE ACSF2, MITOCHONDRIAL"/>
    <property type="match status" value="1"/>
</dbReference>
<dbReference type="Gene3D" id="3.40.50.12780">
    <property type="entry name" value="N-terminal domain of ligase-like"/>
    <property type="match status" value="1"/>
</dbReference>
<dbReference type="GO" id="GO:0006631">
    <property type="term" value="P:fatty acid metabolic process"/>
    <property type="evidence" value="ECO:0007669"/>
    <property type="project" value="TreeGrafter"/>
</dbReference>
<organism evidence="4 5">
    <name type="scientific">Phytohabitans suffuscus</name>
    <dbReference type="NCBI Taxonomy" id="624315"/>
    <lineage>
        <taxon>Bacteria</taxon>
        <taxon>Bacillati</taxon>
        <taxon>Actinomycetota</taxon>
        <taxon>Actinomycetes</taxon>
        <taxon>Micromonosporales</taxon>
        <taxon>Micromonosporaceae</taxon>
    </lineage>
</organism>
<dbReference type="AlphaFoldDB" id="A0A6F8Y9S5"/>
<evidence type="ECO:0000259" key="3">
    <source>
        <dbReference type="Pfam" id="PF13193"/>
    </source>
</evidence>
<reference evidence="4 5" key="2">
    <citation type="submission" date="2020-03" db="EMBL/GenBank/DDBJ databases">
        <authorList>
            <person name="Ichikawa N."/>
            <person name="Kimura A."/>
            <person name="Kitahashi Y."/>
            <person name="Uohara A."/>
        </authorList>
    </citation>
    <scope>NUCLEOTIDE SEQUENCE [LARGE SCALE GENOMIC DNA]</scope>
    <source>
        <strain evidence="4 5">NBRC 105367</strain>
    </source>
</reference>
<gene>
    <name evidence="4" type="ORF">Psuf_000920</name>
</gene>
<dbReference type="Proteomes" id="UP000503011">
    <property type="component" value="Chromosome"/>
</dbReference>
<dbReference type="InterPro" id="IPR045851">
    <property type="entry name" value="AMP-bd_C_sf"/>
</dbReference>
<feature type="domain" description="AMP-binding enzyme C-terminal" evidence="3">
    <location>
        <begin position="43"/>
        <end position="119"/>
    </location>
</feature>
<reference evidence="4 5" key="1">
    <citation type="submission" date="2020-03" db="EMBL/GenBank/DDBJ databases">
        <title>Whole genome shotgun sequence of Phytohabitans suffuscus NBRC 105367.</title>
        <authorList>
            <person name="Komaki H."/>
            <person name="Tamura T."/>
        </authorList>
    </citation>
    <scope>NUCLEOTIDE SEQUENCE [LARGE SCALE GENOMIC DNA]</scope>
    <source>
        <strain evidence="4 5">NBRC 105367</strain>
    </source>
</reference>
<dbReference type="InterPro" id="IPR025110">
    <property type="entry name" value="AMP-bd_C"/>
</dbReference>
<keyword evidence="2" id="KW-0436">Ligase</keyword>
<evidence type="ECO:0000256" key="2">
    <source>
        <dbReference type="ARBA" id="ARBA00022598"/>
    </source>
</evidence>